<protein>
    <submittedName>
        <fullName evidence="2">Uncharacterized protein</fullName>
    </submittedName>
</protein>
<feature type="compositionally biased region" description="Pro residues" evidence="1">
    <location>
        <begin position="458"/>
        <end position="469"/>
    </location>
</feature>
<gene>
    <name evidence="2" type="ORF">K402DRAFT_405706</name>
</gene>
<feature type="compositionally biased region" description="Low complexity" evidence="1">
    <location>
        <begin position="227"/>
        <end position="243"/>
    </location>
</feature>
<dbReference type="Proteomes" id="UP000800041">
    <property type="component" value="Unassembled WGS sequence"/>
</dbReference>
<evidence type="ECO:0000256" key="1">
    <source>
        <dbReference type="SAM" id="MobiDB-lite"/>
    </source>
</evidence>
<feature type="compositionally biased region" description="Low complexity" evidence="1">
    <location>
        <begin position="301"/>
        <end position="313"/>
    </location>
</feature>
<feature type="compositionally biased region" description="Low complexity" evidence="1">
    <location>
        <begin position="256"/>
        <end position="272"/>
    </location>
</feature>
<accession>A0A6G1GVE6</accession>
<dbReference type="AlphaFoldDB" id="A0A6G1GVE6"/>
<keyword evidence="3" id="KW-1185">Reference proteome</keyword>
<organism evidence="2 3">
    <name type="scientific">Aulographum hederae CBS 113979</name>
    <dbReference type="NCBI Taxonomy" id="1176131"/>
    <lineage>
        <taxon>Eukaryota</taxon>
        <taxon>Fungi</taxon>
        <taxon>Dikarya</taxon>
        <taxon>Ascomycota</taxon>
        <taxon>Pezizomycotina</taxon>
        <taxon>Dothideomycetes</taxon>
        <taxon>Pleosporomycetidae</taxon>
        <taxon>Aulographales</taxon>
        <taxon>Aulographaceae</taxon>
    </lineage>
</organism>
<feature type="compositionally biased region" description="Polar residues" evidence="1">
    <location>
        <begin position="154"/>
        <end position="165"/>
    </location>
</feature>
<reference evidence="2" key="1">
    <citation type="journal article" date="2020" name="Stud. Mycol.">
        <title>101 Dothideomycetes genomes: a test case for predicting lifestyles and emergence of pathogens.</title>
        <authorList>
            <person name="Haridas S."/>
            <person name="Albert R."/>
            <person name="Binder M."/>
            <person name="Bloem J."/>
            <person name="Labutti K."/>
            <person name="Salamov A."/>
            <person name="Andreopoulos B."/>
            <person name="Baker S."/>
            <person name="Barry K."/>
            <person name="Bills G."/>
            <person name="Bluhm B."/>
            <person name="Cannon C."/>
            <person name="Castanera R."/>
            <person name="Culley D."/>
            <person name="Daum C."/>
            <person name="Ezra D."/>
            <person name="Gonzalez J."/>
            <person name="Henrissat B."/>
            <person name="Kuo A."/>
            <person name="Liang C."/>
            <person name="Lipzen A."/>
            <person name="Lutzoni F."/>
            <person name="Magnuson J."/>
            <person name="Mondo S."/>
            <person name="Nolan M."/>
            <person name="Ohm R."/>
            <person name="Pangilinan J."/>
            <person name="Park H.-J."/>
            <person name="Ramirez L."/>
            <person name="Alfaro M."/>
            <person name="Sun H."/>
            <person name="Tritt A."/>
            <person name="Yoshinaga Y."/>
            <person name="Zwiers L.-H."/>
            <person name="Turgeon B."/>
            <person name="Goodwin S."/>
            <person name="Spatafora J."/>
            <person name="Crous P."/>
            <person name="Grigoriev I."/>
        </authorList>
    </citation>
    <scope>NUCLEOTIDE SEQUENCE</scope>
    <source>
        <strain evidence="2">CBS 113979</strain>
    </source>
</reference>
<proteinExistence type="predicted"/>
<dbReference type="EMBL" id="ML977165">
    <property type="protein sequence ID" value="KAF1984931.1"/>
    <property type="molecule type" value="Genomic_DNA"/>
</dbReference>
<feature type="compositionally biased region" description="Low complexity" evidence="1">
    <location>
        <begin position="166"/>
        <end position="212"/>
    </location>
</feature>
<feature type="region of interest" description="Disordered" evidence="1">
    <location>
        <begin position="1"/>
        <end position="44"/>
    </location>
</feature>
<sequence>MVRKTIARAAKAASLPPPPLPPLRRSPRLSPAPPPAATTTSAVATAPVDFPGTFESKWKASKCGCGKKNPGVLRECRSCNQKTCAECLAQQMHLFHSEGCDNLSSGNSRPSVGRSVVPVAAPAVVPASVASPKAGKSKKALSAKMAPRGPLSRTAPSLTANIATDTSSSPRKPAPAASASTTKPAPTATRRSTRATTTAPAVTPSTTSAAPAVPAPAPAPRARRGRPPTGAAGPTTAPTAAPAAPVPAPRARRGRLPTGAAGPTTAPTAAPAAPVPAPRARRGRPLVAAAGPTTKAPRGRPPVTASAGPSAPAAAPVAAPVTAAAPVAGARTRGATAVVKARSFVPVPLHWSLQGAEGNWVGAEPTDGLPERPLGHKKPVGGAIQSIAATLLGVGLPQAAVHVGLHVVPFVGNLPAVGPADEPKHDPTVTATSISARGATLDFAAVRMRGLRAHLLPPRTPRIDSPPRPAPRDDYHVMPSELRGTTVLGMRIPYSMAELRKKAQRLDAWKPIWRELRTLLYGDDEGESIEFVRAPIWGDLTGVKEWNENQFKIADLYDQTVRGPRPVAIEDLHQDSKHPETWDTLKDSEKTRTLDFGGVRPPPRPNALVVMVQPRHNQETWKEFLEMNVKEKKRTVTIDKKLDAAWYKQMMDDRKKYDPANGI</sequence>
<evidence type="ECO:0000313" key="3">
    <source>
        <dbReference type="Proteomes" id="UP000800041"/>
    </source>
</evidence>
<feature type="compositionally biased region" description="Pro residues" evidence="1">
    <location>
        <begin position="15"/>
        <end position="36"/>
    </location>
</feature>
<name>A0A6G1GVE6_9PEZI</name>
<evidence type="ECO:0000313" key="2">
    <source>
        <dbReference type="EMBL" id="KAF1984931.1"/>
    </source>
</evidence>
<feature type="region of interest" description="Disordered" evidence="1">
    <location>
        <begin position="456"/>
        <end position="477"/>
    </location>
</feature>
<feature type="region of interest" description="Disordered" evidence="1">
    <location>
        <begin position="128"/>
        <end position="313"/>
    </location>
</feature>